<accession>A0A3A9YJY2</accession>
<evidence type="ECO:0008006" key="5">
    <source>
        <dbReference type="Google" id="ProtNLM"/>
    </source>
</evidence>
<feature type="compositionally biased region" description="Low complexity" evidence="1">
    <location>
        <begin position="194"/>
        <end position="203"/>
    </location>
</feature>
<keyword evidence="2" id="KW-1133">Transmembrane helix</keyword>
<gene>
    <name evidence="3" type="ORF">D7294_29175</name>
</gene>
<comment type="caution">
    <text evidence="3">The sequence shown here is derived from an EMBL/GenBank/DDBJ whole genome shotgun (WGS) entry which is preliminary data.</text>
</comment>
<evidence type="ECO:0000256" key="2">
    <source>
        <dbReference type="SAM" id="Phobius"/>
    </source>
</evidence>
<dbReference type="OrthoDB" id="3873432at2"/>
<keyword evidence="2" id="KW-0812">Transmembrane</keyword>
<feature type="region of interest" description="Disordered" evidence="1">
    <location>
        <begin position="128"/>
        <end position="240"/>
    </location>
</feature>
<keyword evidence="4" id="KW-1185">Reference proteome</keyword>
<keyword evidence="2" id="KW-0472">Membrane</keyword>
<name>A0A3A9YJY2_9ACTN</name>
<feature type="transmembrane region" description="Helical" evidence="2">
    <location>
        <begin position="242"/>
        <end position="263"/>
    </location>
</feature>
<evidence type="ECO:0000313" key="3">
    <source>
        <dbReference type="EMBL" id="RKN37028.1"/>
    </source>
</evidence>
<reference evidence="3 4" key="1">
    <citation type="journal article" date="2014" name="Int. J. Syst. Evol. Microbiol.">
        <title>Streptomyces hoynatensis sp. nov., isolated from deep marine sediment.</title>
        <authorList>
            <person name="Veyisoglu A."/>
            <person name="Sahin N."/>
        </authorList>
    </citation>
    <scope>NUCLEOTIDE SEQUENCE [LARGE SCALE GENOMIC DNA]</scope>
    <source>
        <strain evidence="3 4">KCTC 29097</strain>
    </source>
</reference>
<proteinExistence type="predicted"/>
<dbReference type="EMBL" id="RBAL01000029">
    <property type="protein sequence ID" value="RKN37028.1"/>
    <property type="molecule type" value="Genomic_DNA"/>
</dbReference>
<evidence type="ECO:0000313" key="4">
    <source>
        <dbReference type="Proteomes" id="UP000272474"/>
    </source>
</evidence>
<evidence type="ECO:0000256" key="1">
    <source>
        <dbReference type="SAM" id="MobiDB-lite"/>
    </source>
</evidence>
<protein>
    <recommendedName>
        <fullName evidence="5">LPXTG cell wall anchor domain-containing protein</fullName>
    </recommendedName>
</protein>
<dbReference type="Proteomes" id="UP000272474">
    <property type="component" value="Unassembled WGS sequence"/>
</dbReference>
<organism evidence="3 4">
    <name type="scientific">Streptomyces hoynatensis</name>
    <dbReference type="NCBI Taxonomy" id="1141874"/>
    <lineage>
        <taxon>Bacteria</taxon>
        <taxon>Bacillati</taxon>
        <taxon>Actinomycetota</taxon>
        <taxon>Actinomycetes</taxon>
        <taxon>Kitasatosporales</taxon>
        <taxon>Streptomycetaceae</taxon>
        <taxon>Streptomyces</taxon>
    </lineage>
</organism>
<dbReference type="AlphaFoldDB" id="A0A3A9YJY2"/>
<feature type="compositionally biased region" description="Acidic residues" evidence="1">
    <location>
        <begin position="164"/>
        <end position="193"/>
    </location>
</feature>
<sequence>MSLVGLGSTQAWADGHQQCGQVRVENSTDGGNTWTTEGRYNGEAPTAISVRLTGDVAEGCAYPVSLAAYSAEGPTWETSGQQEFLGWDTTTLTADAPEATLDVSDSAPACFGQIDLYAGGDKFDGTEGHALPHYPDSATPTGLIAAWNGGQPCEEEPTTPPGDEPTDEPGDEAPGDEPTDEPTDEAPTEEPAEDTPSPSESAADGVAPDTGGQEPVGQPIALPESTTPNGDLAETGGDGSQLTVFASAGAGLLVVGGAAAYFARRRNRATR</sequence>